<feature type="domain" description="BESS" evidence="4">
    <location>
        <begin position="191"/>
        <end position="230"/>
    </location>
</feature>
<reference evidence="6" key="2">
    <citation type="submission" date="2019-02" db="EMBL/GenBank/DDBJ databases">
        <title>Opniocepnalus argus Var Kimnra genome.</title>
        <authorList>
            <person name="Zhou C."/>
            <person name="Xiao S."/>
        </authorList>
    </citation>
    <scope>NUCLEOTIDE SEQUENCE [LARGE SCALE GENOMIC DNA]</scope>
</reference>
<dbReference type="InterPro" id="IPR006578">
    <property type="entry name" value="MADF-dom"/>
</dbReference>
<feature type="compositionally biased region" description="Basic and acidic residues" evidence="2">
    <location>
        <begin position="126"/>
        <end position="138"/>
    </location>
</feature>
<keyword evidence="1" id="KW-0539">Nucleus</keyword>
<accession>A0A6G1P8E8</accession>
<dbReference type="Pfam" id="PF02944">
    <property type="entry name" value="BESS"/>
    <property type="match status" value="1"/>
</dbReference>
<dbReference type="Proteomes" id="UP000503349">
    <property type="component" value="Chromosome 2"/>
</dbReference>
<keyword evidence="6" id="KW-1185">Reference proteome</keyword>
<dbReference type="GO" id="GO:0005667">
    <property type="term" value="C:transcription regulator complex"/>
    <property type="evidence" value="ECO:0007669"/>
    <property type="project" value="TreeGrafter"/>
</dbReference>
<evidence type="ECO:0000313" key="5">
    <source>
        <dbReference type="EMBL" id="KAF3686316.1"/>
    </source>
</evidence>
<dbReference type="AlphaFoldDB" id="A0A6G1P8E8"/>
<dbReference type="GO" id="GO:0006357">
    <property type="term" value="P:regulation of transcription by RNA polymerase II"/>
    <property type="evidence" value="ECO:0007669"/>
    <property type="project" value="TreeGrafter"/>
</dbReference>
<comment type="subcellular location">
    <subcellularLocation>
        <location evidence="1">Nucleus</location>
    </subcellularLocation>
</comment>
<name>A0A6G1P8E8_CHAAH</name>
<dbReference type="GO" id="GO:0005634">
    <property type="term" value="C:nucleus"/>
    <property type="evidence" value="ECO:0007669"/>
    <property type="project" value="UniProtKB-SubCell"/>
</dbReference>
<sequence length="231" mass="26662">MNAVEKKLAELIREHPNLYDPSRRDYKDTVKGHLSWKEIADAMGKSEEEVKLKWKNLRDKFCKAKKRISKRNFPLLGDAENPVERPVPVLYIQLSWLSAYVKPRGESGLADPEEVSALQVAGSGDDPEKERYKDRKEQQGPLRVDSTDFSLVESCSNNHQELKRTPVALKRKRQPTTETEISSADAVNNLRDDDEMFLLSLLPSLKRLTTKKRMEVRMKFQQVLYAAEFED</sequence>
<dbReference type="CDD" id="cd00167">
    <property type="entry name" value="SANT"/>
    <property type="match status" value="1"/>
</dbReference>
<dbReference type="PANTHER" id="PTHR12243">
    <property type="entry name" value="MADF DOMAIN TRANSCRIPTION FACTOR"/>
    <property type="match status" value="1"/>
</dbReference>
<dbReference type="Pfam" id="PF10545">
    <property type="entry name" value="MADF_DNA_bdg"/>
    <property type="match status" value="1"/>
</dbReference>
<evidence type="ECO:0000256" key="2">
    <source>
        <dbReference type="SAM" id="MobiDB-lite"/>
    </source>
</evidence>
<evidence type="ECO:0000259" key="4">
    <source>
        <dbReference type="PROSITE" id="PS51031"/>
    </source>
</evidence>
<dbReference type="InterPro" id="IPR039353">
    <property type="entry name" value="TF_Adf1"/>
</dbReference>
<feature type="domain" description="MADF" evidence="3">
    <location>
        <begin position="7"/>
        <end position="102"/>
    </location>
</feature>
<gene>
    <name evidence="5" type="ORF">EXN66_Car001988</name>
</gene>
<dbReference type="PROSITE" id="PS51029">
    <property type="entry name" value="MADF"/>
    <property type="match status" value="1"/>
</dbReference>
<dbReference type="InterPro" id="IPR004210">
    <property type="entry name" value="BESS_motif"/>
</dbReference>
<dbReference type="PANTHER" id="PTHR12243:SF69">
    <property type="entry name" value="SI:CH73-59F11.3"/>
    <property type="match status" value="1"/>
</dbReference>
<dbReference type="SMART" id="SM00595">
    <property type="entry name" value="MADF"/>
    <property type="match status" value="1"/>
</dbReference>
<feature type="region of interest" description="Disordered" evidence="2">
    <location>
        <begin position="120"/>
        <end position="140"/>
    </location>
</feature>
<evidence type="ECO:0000256" key="1">
    <source>
        <dbReference type="PROSITE-ProRule" id="PRU00371"/>
    </source>
</evidence>
<dbReference type="EMBL" id="CM015713">
    <property type="protein sequence ID" value="KAF3686316.1"/>
    <property type="molecule type" value="Genomic_DNA"/>
</dbReference>
<dbReference type="InterPro" id="IPR001005">
    <property type="entry name" value="SANT/Myb"/>
</dbReference>
<proteinExistence type="predicted"/>
<dbReference type="GO" id="GO:0003677">
    <property type="term" value="F:DNA binding"/>
    <property type="evidence" value="ECO:0007669"/>
    <property type="project" value="InterPro"/>
</dbReference>
<organism evidence="5 6">
    <name type="scientific">Channa argus</name>
    <name type="common">Northern snakehead</name>
    <name type="synonym">Ophicephalus argus</name>
    <dbReference type="NCBI Taxonomy" id="215402"/>
    <lineage>
        <taxon>Eukaryota</taxon>
        <taxon>Metazoa</taxon>
        <taxon>Chordata</taxon>
        <taxon>Craniata</taxon>
        <taxon>Vertebrata</taxon>
        <taxon>Euteleostomi</taxon>
        <taxon>Actinopterygii</taxon>
        <taxon>Neopterygii</taxon>
        <taxon>Teleostei</taxon>
        <taxon>Neoteleostei</taxon>
        <taxon>Acanthomorphata</taxon>
        <taxon>Anabantaria</taxon>
        <taxon>Anabantiformes</taxon>
        <taxon>Channoidei</taxon>
        <taxon>Channidae</taxon>
        <taxon>Channa</taxon>
    </lineage>
</organism>
<protein>
    <submittedName>
        <fullName evidence="5">Transcription factor Adf-1 ADH distal factor 1</fullName>
    </submittedName>
</protein>
<evidence type="ECO:0000259" key="3">
    <source>
        <dbReference type="PROSITE" id="PS51029"/>
    </source>
</evidence>
<dbReference type="PROSITE" id="PS51031">
    <property type="entry name" value="BESS"/>
    <property type="match status" value="1"/>
</dbReference>
<reference evidence="5 6" key="1">
    <citation type="submission" date="2019-02" db="EMBL/GenBank/DDBJ databases">
        <title>Opniocepnalus argus genome.</title>
        <authorList>
            <person name="Zhou C."/>
            <person name="Xiao S."/>
        </authorList>
    </citation>
    <scope>NUCLEOTIDE SEQUENCE [LARGE SCALE GENOMIC DNA]</scope>
    <source>
        <strain evidence="5">OARG1902GOOAL</strain>
        <tissue evidence="5">Muscle</tissue>
    </source>
</reference>
<evidence type="ECO:0000313" key="6">
    <source>
        <dbReference type="Proteomes" id="UP000503349"/>
    </source>
</evidence>